<proteinExistence type="predicted"/>
<evidence type="ECO:0000313" key="2">
    <source>
        <dbReference type="EMBL" id="USS90342.1"/>
    </source>
</evidence>
<keyword evidence="1" id="KW-0812">Transmembrane</keyword>
<keyword evidence="1" id="KW-0472">Membrane</keyword>
<sequence>MEYSNWQYFLYKLGSLFNSSIFNLIAAILIVIVVTVLFIYDFQNHGPILSSNKNRSNENVDNERGKHSGRKHVFRNEVLLGVALIVILAIMFVSRSSLAKVDSPFEINNSSKTKIATKGKVVWMKYNNGSLGINADDHKGENAIVAQINNVPIPTDAPVVTPYKGTMISNNEFLKLNPGDDVEIKYHPYQFKYKNHAQFGNDKAALKQITLLNRAKVNGYVEKYTPKQVTKKQAKTHAVQSPYAAETDYY</sequence>
<evidence type="ECO:0000256" key="1">
    <source>
        <dbReference type="SAM" id="Phobius"/>
    </source>
</evidence>
<dbReference type="EMBL" id="CP097121">
    <property type="protein sequence ID" value="USS90342.1"/>
    <property type="molecule type" value="Genomic_DNA"/>
</dbReference>
<keyword evidence="3" id="KW-1185">Reference proteome</keyword>
<gene>
    <name evidence="2" type="ORF">M3M37_05735</name>
</gene>
<protein>
    <submittedName>
        <fullName evidence="2">Uncharacterized protein</fullName>
    </submittedName>
</protein>
<accession>A0ABY5BVH6</accession>
<feature type="transmembrane region" description="Helical" evidence="1">
    <location>
        <begin position="73"/>
        <end position="93"/>
    </location>
</feature>
<keyword evidence="1" id="KW-1133">Transmembrane helix</keyword>
<reference evidence="2" key="1">
    <citation type="submission" date="2022-05" db="EMBL/GenBank/DDBJ databases">
        <authorList>
            <person name="Oliphant S.A."/>
            <person name="Watson-Haigh N.S."/>
            <person name="Sumby K.M."/>
            <person name="Gardner J.M."/>
            <person name="Jiranek V."/>
        </authorList>
    </citation>
    <scope>NUCLEOTIDE SEQUENCE</scope>
    <source>
        <strain evidence="2">KI4_A6</strain>
    </source>
</reference>
<dbReference type="Proteomes" id="UP001056164">
    <property type="component" value="Chromosome"/>
</dbReference>
<dbReference type="RefSeq" id="WP_252794853.1">
    <property type="nucleotide sequence ID" value="NZ_CP097121.1"/>
</dbReference>
<name>A0ABY5BVH6_9LACO</name>
<feature type="transmembrane region" description="Helical" evidence="1">
    <location>
        <begin position="20"/>
        <end position="40"/>
    </location>
</feature>
<evidence type="ECO:0000313" key="3">
    <source>
        <dbReference type="Proteomes" id="UP001056164"/>
    </source>
</evidence>
<organism evidence="2 3">
    <name type="scientific">Fructilactobacillus carniphilus</name>
    <dbReference type="NCBI Taxonomy" id="2940297"/>
    <lineage>
        <taxon>Bacteria</taxon>
        <taxon>Bacillati</taxon>
        <taxon>Bacillota</taxon>
        <taxon>Bacilli</taxon>
        <taxon>Lactobacillales</taxon>
        <taxon>Lactobacillaceae</taxon>
        <taxon>Fructilactobacillus</taxon>
    </lineage>
</organism>